<evidence type="ECO:0000313" key="3">
    <source>
        <dbReference type="WBParaSite" id="MBELARI_LOCUS8207"/>
    </source>
</evidence>
<feature type="compositionally biased region" description="Basic and acidic residues" evidence="1">
    <location>
        <begin position="898"/>
        <end position="908"/>
    </location>
</feature>
<feature type="region of interest" description="Disordered" evidence="1">
    <location>
        <begin position="1299"/>
        <end position="1321"/>
    </location>
</feature>
<accession>A0AAF3FM22</accession>
<protein>
    <submittedName>
        <fullName evidence="3">Uncharacterized protein</fullName>
    </submittedName>
</protein>
<feature type="region of interest" description="Disordered" evidence="1">
    <location>
        <begin position="30"/>
        <end position="49"/>
    </location>
</feature>
<feature type="region of interest" description="Disordered" evidence="1">
    <location>
        <begin position="1482"/>
        <end position="1505"/>
    </location>
</feature>
<name>A0AAF3FM22_9BILA</name>
<feature type="compositionally biased region" description="Polar residues" evidence="1">
    <location>
        <begin position="1482"/>
        <end position="1493"/>
    </location>
</feature>
<feature type="region of interest" description="Disordered" evidence="1">
    <location>
        <begin position="1201"/>
        <end position="1224"/>
    </location>
</feature>
<keyword evidence="2" id="KW-1185">Reference proteome</keyword>
<reference evidence="3" key="1">
    <citation type="submission" date="2024-02" db="UniProtKB">
        <authorList>
            <consortium name="WormBaseParasite"/>
        </authorList>
    </citation>
    <scope>IDENTIFICATION</scope>
</reference>
<feature type="compositionally biased region" description="Basic and acidic residues" evidence="1">
    <location>
        <begin position="1310"/>
        <end position="1321"/>
    </location>
</feature>
<feature type="compositionally biased region" description="Basic and acidic residues" evidence="1">
    <location>
        <begin position="1094"/>
        <end position="1104"/>
    </location>
</feature>
<feature type="compositionally biased region" description="Acidic residues" evidence="1">
    <location>
        <begin position="562"/>
        <end position="578"/>
    </location>
</feature>
<feature type="region of interest" description="Disordered" evidence="1">
    <location>
        <begin position="557"/>
        <end position="578"/>
    </location>
</feature>
<feature type="compositionally biased region" description="Polar residues" evidence="1">
    <location>
        <begin position="910"/>
        <end position="921"/>
    </location>
</feature>
<evidence type="ECO:0000256" key="1">
    <source>
        <dbReference type="SAM" id="MobiDB-lite"/>
    </source>
</evidence>
<feature type="region of interest" description="Disordered" evidence="1">
    <location>
        <begin position="1094"/>
        <end position="1133"/>
    </location>
</feature>
<sequence>MAWMSPAEGGHIIRRKVTRQETGLDEVCLFSSPESSEPKSPPSEPVSLISPTSALQHALDDLTSEQRERIEQVLQRAEASRKEARVAVDTRRLARKGITHKILREKASFDQEQAGEAALEVSMSETASPSHRISPRRMLSERADSIVAIGENLEREASATATKIVSRVRVLTAQLTHWFSQIDEDGDLLAFMNLGQSKSPMVLEAEADSWADDLACSIVAAALSKYYQSLLLPSTFEEFCRRLVEDIFELVYSQIVVTELEDEEIKRLDEICERLVTEVLDAAIASDMIKHSETDEELALFYELRKVHVSRSFECAEELEKMLEMCERIEPEAENGKHVWDGLEIVDADYSHFPASTASTSSAIPFAYSVMEEEVDDVPDGCSVILSASNSSLSSGSRPVSVINRYEWMEWMKREKEEPKTPTIHSIDHHSSPSTSEFALKMMKLEEELYQDIMITRIERSLSPPKRFQSEFFVDIIERELERELEYDEEELISYEATDYIVPMIAYSKTLEELLERAKMIDLNRHQPPPRPKPPSWTQTKLREVEEKRKEEYNALRKVSEVEEEASEEESSSETDFGEILERDIFYERLEEEKDFIKPSSSSEEELENEQVYERLDEMSALNSQRFVPSLMSGVDSEKSSLFEENLAEVDVSSSTVQSTAQSMEIKLVQAEVSAQIPELLEELKVYTRIWMATAFGEEVCFKSSTSQPILLIASTSDDDNDQLLKQESLELFPKSVDDVIRQETTFLEVEKSEEVSLVKPEIPNIIPALMLNAERAEREITSSIVTTTCFGENLSFQLNSLPILSREDSKTFTASSSTSGADRERSFEQGSFEILVSPVEDINFVDAMTLELQKSEKVELIKAETPSLISPTMAQELEMTTRIVTATYFGEEVREEPSTSVLIREDSETFTASSSTSGADQEQSFEKESFEQVQERIDANTFVNTMTTIIQKSDQIQLAMAEVPSLIPPLIVDDVKAVSRIQTVTYFGEDVTLGKPSTSQPVLVKEESEISIASSATSGADQSFEQESFDLQESLEDSTFVNVITLELQKSEEVELIKAEIPSLISPTMAQELEMKTRIVTATYFGEEVREEPSTSVLFREDSETFTASSSTSGADQDQSFEQESFELENPQEQVKDIVLRDRINTDLLASHRLLTPEIPGVIPPELIEEQEISSRIETVTYFGEEVALESSQTSQKLLRKESFASSSTSGADDERSFDQEQEIQAQEQVEDEILRDRPNIKMIRFTEVLLTKAERVEPISPDISSEVEIASRIESVTYFSEDLGQSAQASQELLRKESFASSSTSGADDERSFERESFELENPHEQVKDIVLRDRINTDLLASHRLLTSEIPGVIPPELIEEQEISSRIETVTYFGEEVTLESCQTSQELLRKESFASSSTSGADQDQSFEKELFEQVQEPIDDNTFVNTMTTIVQKSDQIQLAMAEVPSLIPPLIIDDFKAVSRIQTVTYFGEDVTLGKPSTSQRASSHGANVKGIRLKNTE</sequence>
<dbReference type="WBParaSite" id="MBELARI_LOCUS8207">
    <property type="protein sequence ID" value="MBELARI_LOCUS8207"/>
    <property type="gene ID" value="MBELARI_LOCUS8207"/>
</dbReference>
<dbReference type="Proteomes" id="UP000887575">
    <property type="component" value="Unassembled WGS sequence"/>
</dbReference>
<organism evidence="2 3">
    <name type="scientific">Mesorhabditis belari</name>
    <dbReference type="NCBI Taxonomy" id="2138241"/>
    <lineage>
        <taxon>Eukaryota</taxon>
        <taxon>Metazoa</taxon>
        <taxon>Ecdysozoa</taxon>
        <taxon>Nematoda</taxon>
        <taxon>Chromadorea</taxon>
        <taxon>Rhabditida</taxon>
        <taxon>Rhabditina</taxon>
        <taxon>Rhabditomorpha</taxon>
        <taxon>Rhabditoidea</taxon>
        <taxon>Rhabditidae</taxon>
        <taxon>Mesorhabditinae</taxon>
        <taxon>Mesorhabditis</taxon>
    </lineage>
</organism>
<feature type="region of interest" description="Disordered" evidence="1">
    <location>
        <begin position="898"/>
        <end position="931"/>
    </location>
</feature>
<proteinExistence type="predicted"/>
<evidence type="ECO:0000313" key="2">
    <source>
        <dbReference type="Proteomes" id="UP000887575"/>
    </source>
</evidence>
<feature type="compositionally biased region" description="Polar residues" evidence="1">
    <location>
        <begin position="1106"/>
        <end position="1119"/>
    </location>
</feature>
<feature type="region of interest" description="Disordered" evidence="1">
    <location>
        <begin position="523"/>
        <end position="544"/>
    </location>
</feature>